<keyword evidence="3" id="KW-1185">Reference proteome</keyword>
<organism evidence="2 3">
    <name type="scientific">Dorcoceras hygrometricum</name>
    <dbReference type="NCBI Taxonomy" id="472368"/>
    <lineage>
        <taxon>Eukaryota</taxon>
        <taxon>Viridiplantae</taxon>
        <taxon>Streptophyta</taxon>
        <taxon>Embryophyta</taxon>
        <taxon>Tracheophyta</taxon>
        <taxon>Spermatophyta</taxon>
        <taxon>Magnoliopsida</taxon>
        <taxon>eudicotyledons</taxon>
        <taxon>Gunneridae</taxon>
        <taxon>Pentapetalae</taxon>
        <taxon>asterids</taxon>
        <taxon>lamiids</taxon>
        <taxon>Lamiales</taxon>
        <taxon>Gesneriaceae</taxon>
        <taxon>Didymocarpoideae</taxon>
        <taxon>Trichosporeae</taxon>
        <taxon>Loxocarpinae</taxon>
        <taxon>Dorcoceras</taxon>
    </lineage>
</organism>
<name>A0A2Z7A2N1_9LAMI</name>
<proteinExistence type="predicted"/>
<dbReference type="EMBL" id="KV019635">
    <property type="protein sequence ID" value="KZV15737.1"/>
    <property type="molecule type" value="Genomic_DNA"/>
</dbReference>
<evidence type="ECO:0000313" key="3">
    <source>
        <dbReference type="Proteomes" id="UP000250235"/>
    </source>
</evidence>
<protein>
    <submittedName>
        <fullName evidence="2">Uncharacterized protein</fullName>
    </submittedName>
</protein>
<gene>
    <name evidence="2" type="ORF">F511_08933</name>
</gene>
<dbReference type="AlphaFoldDB" id="A0A2Z7A2N1"/>
<feature type="compositionally biased region" description="Low complexity" evidence="1">
    <location>
        <begin position="26"/>
        <end position="36"/>
    </location>
</feature>
<evidence type="ECO:0000256" key="1">
    <source>
        <dbReference type="SAM" id="MobiDB-lite"/>
    </source>
</evidence>
<reference evidence="2 3" key="1">
    <citation type="journal article" date="2015" name="Proc. Natl. Acad. Sci. U.S.A.">
        <title>The resurrection genome of Boea hygrometrica: A blueprint for survival of dehydration.</title>
        <authorList>
            <person name="Xiao L."/>
            <person name="Yang G."/>
            <person name="Zhang L."/>
            <person name="Yang X."/>
            <person name="Zhao S."/>
            <person name="Ji Z."/>
            <person name="Zhou Q."/>
            <person name="Hu M."/>
            <person name="Wang Y."/>
            <person name="Chen M."/>
            <person name="Xu Y."/>
            <person name="Jin H."/>
            <person name="Xiao X."/>
            <person name="Hu G."/>
            <person name="Bao F."/>
            <person name="Hu Y."/>
            <person name="Wan P."/>
            <person name="Li L."/>
            <person name="Deng X."/>
            <person name="Kuang T."/>
            <person name="Xiang C."/>
            <person name="Zhu J.K."/>
            <person name="Oliver M.J."/>
            <person name="He Y."/>
        </authorList>
    </citation>
    <scope>NUCLEOTIDE SEQUENCE [LARGE SCALE GENOMIC DNA]</scope>
    <source>
        <strain evidence="3">cv. XS01</strain>
    </source>
</reference>
<dbReference type="Proteomes" id="UP000250235">
    <property type="component" value="Unassembled WGS sequence"/>
</dbReference>
<evidence type="ECO:0000313" key="2">
    <source>
        <dbReference type="EMBL" id="KZV15737.1"/>
    </source>
</evidence>
<feature type="region of interest" description="Disordered" evidence="1">
    <location>
        <begin position="26"/>
        <end position="45"/>
    </location>
</feature>
<accession>A0A2Z7A2N1</accession>
<sequence>MIGDRSYDEVAAMDIVIWTRARWAGPSPLSVRRPSPLQKPPSAPPPLFVGKSFPAKFDEENPSTPISSVLLVQADEGVSHLVVDRIDVVYHNLP</sequence>